<dbReference type="Gene3D" id="3.30.1330.30">
    <property type="match status" value="1"/>
</dbReference>
<dbReference type="EMBL" id="CP136862">
    <property type="protein sequence ID" value="WOJ89210.1"/>
    <property type="molecule type" value="Genomic_DNA"/>
</dbReference>
<feature type="domain" description="RNA 2-O ribose methyltransferase substrate binding" evidence="4">
    <location>
        <begin position="73"/>
        <end position="146"/>
    </location>
</feature>
<gene>
    <name evidence="5" type="primary">rlmB</name>
    <name evidence="5" type="ORF">RZS28_15585</name>
</gene>
<proteinExistence type="predicted"/>
<dbReference type="PANTHER" id="PTHR46429">
    <property type="entry name" value="23S RRNA (GUANOSINE-2'-O-)-METHYLTRANSFERASE RLMB"/>
    <property type="match status" value="1"/>
</dbReference>
<dbReference type="Pfam" id="PF08032">
    <property type="entry name" value="SpoU_sub_bind"/>
    <property type="match status" value="1"/>
</dbReference>
<dbReference type="InterPro" id="IPR029028">
    <property type="entry name" value="Alpha/beta_knot_MTases"/>
</dbReference>
<evidence type="ECO:0000313" key="6">
    <source>
        <dbReference type="Proteomes" id="UP001626536"/>
    </source>
</evidence>
<accession>A0ABZ0HR13</accession>
<dbReference type="NCBIfam" id="TIGR00186">
    <property type="entry name" value="rRNA_methyl_3"/>
    <property type="match status" value="1"/>
</dbReference>
<keyword evidence="6" id="KW-1185">Reference proteome</keyword>
<dbReference type="PANTHER" id="PTHR46429:SF1">
    <property type="entry name" value="23S RRNA (GUANOSINE-2'-O-)-METHYLTRANSFERASE RLMB"/>
    <property type="match status" value="1"/>
</dbReference>
<dbReference type="Proteomes" id="UP001626536">
    <property type="component" value="Chromosome"/>
</dbReference>
<feature type="region of interest" description="Disordered" evidence="3">
    <location>
        <begin position="1"/>
        <end position="65"/>
    </location>
</feature>
<dbReference type="SUPFAM" id="SSF55315">
    <property type="entry name" value="L30e-like"/>
    <property type="match status" value="1"/>
</dbReference>
<dbReference type="SUPFAM" id="SSF75217">
    <property type="entry name" value="alpha/beta knot"/>
    <property type="match status" value="1"/>
</dbReference>
<evidence type="ECO:0000313" key="5">
    <source>
        <dbReference type="EMBL" id="WOJ89210.1"/>
    </source>
</evidence>
<evidence type="ECO:0000256" key="2">
    <source>
        <dbReference type="ARBA" id="ARBA00022679"/>
    </source>
</evidence>
<evidence type="ECO:0000259" key="4">
    <source>
        <dbReference type="SMART" id="SM00967"/>
    </source>
</evidence>
<name>A0ABZ0HR13_9HYPH</name>
<dbReference type="RefSeq" id="WP_407338653.1">
    <property type="nucleotide sequence ID" value="NZ_CP136862.1"/>
</dbReference>
<protein>
    <submittedName>
        <fullName evidence="5">23S rRNA (Guanosine(2251)-2'-O)-methyltransferase RlmB</fullName>
    </submittedName>
</protein>
<organism evidence="5 6">
    <name type="scientific">Methylocapsa polymorpha</name>
    <dbReference type="NCBI Taxonomy" id="3080828"/>
    <lineage>
        <taxon>Bacteria</taxon>
        <taxon>Pseudomonadati</taxon>
        <taxon>Pseudomonadota</taxon>
        <taxon>Alphaproteobacteria</taxon>
        <taxon>Hyphomicrobiales</taxon>
        <taxon>Beijerinckiaceae</taxon>
        <taxon>Methylocapsa</taxon>
    </lineage>
</organism>
<dbReference type="Pfam" id="PF00588">
    <property type="entry name" value="SpoU_methylase"/>
    <property type="match status" value="1"/>
</dbReference>
<evidence type="ECO:0000256" key="1">
    <source>
        <dbReference type="ARBA" id="ARBA00022603"/>
    </source>
</evidence>
<dbReference type="InterPro" id="IPR004441">
    <property type="entry name" value="rRNA_MeTrfase_TrmH"/>
</dbReference>
<reference evidence="5 6" key="1">
    <citation type="submission" date="2023-10" db="EMBL/GenBank/DDBJ databases">
        <title>Novel methanotroph of the genus Methylocapsa from a subarctic wetland.</title>
        <authorList>
            <person name="Belova S.E."/>
            <person name="Oshkin I.Y."/>
            <person name="Miroshnikov K."/>
            <person name="Dedysh S.N."/>
        </authorList>
    </citation>
    <scope>NUCLEOTIDE SEQUENCE [LARGE SCALE GENOMIC DNA]</scope>
    <source>
        <strain evidence="5 6">RX1</strain>
    </source>
</reference>
<dbReference type="CDD" id="cd18103">
    <property type="entry name" value="SpoU-like_RlmB"/>
    <property type="match status" value="1"/>
</dbReference>
<dbReference type="SMART" id="SM00967">
    <property type="entry name" value="SpoU_sub_bind"/>
    <property type="match status" value="1"/>
</dbReference>
<dbReference type="InterPro" id="IPR029064">
    <property type="entry name" value="Ribosomal_eL30-like_sf"/>
</dbReference>
<feature type="compositionally biased region" description="Basic and acidic residues" evidence="3">
    <location>
        <begin position="38"/>
        <end position="54"/>
    </location>
</feature>
<keyword evidence="1" id="KW-0489">Methyltransferase</keyword>
<dbReference type="InterPro" id="IPR013123">
    <property type="entry name" value="SpoU_subst-bd"/>
</dbReference>
<dbReference type="InterPro" id="IPR001537">
    <property type="entry name" value="SpoU_MeTrfase"/>
</dbReference>
<dbReference type="Gene3D" id="3.40.1280.10">
    <property type="match status" value="1"/>
</dbReference>
<dbReference type="InterPro" id="IPR029026">
    <property type="entry name" value="tRNA_m1G_MTases_N"/>
</dbReference>
<evidence type="ECO:0000256" key="3">
    <source>
        <dbReference type="SAM" id="MobiDB-lite"/>
    </source>
</evidence>
<keyword evidence="2" id="KW-0808">Transferase</keyword>
<sequence length="305" mass="32431">MTRDPSKKLGRKTGGPLSRTPPRAPGSRQAAEGKAWSPRKESEQQGRRRSDPQRDQAQASGPTFRRPTADLVALFGFHAVREALRANRRQLLDIYATKAAADRLSEEIASTGLRPHIVEAEDLARRLGANAVHQGVMLEARRQEPVDLSDIPSRSGVVLVLDQITDPHNVGAILRTAAAFGVDALVMTERHAPEMAGVVAKAASGGLEHVAIVSVVNLARALEQLGDMGYLRIGLDSEAPVAFAEAGLTRPLALVLGGEGKGLRRLTKENCDILARLDMPGAIKSLNVSNACAVALTLAHAGAAR</sequence>